<keyword evidence="2" id="KW-1185">Reference proteome</keyword>
<name>A0A409W5V1_9AGAR</name>
<reference evidence="1 2" key="1">
    <citation type="journal article" date="2018" name="Evol. Lett.">
        <title>Horizontal gene cluster transfer increased hallucinogenic mushroom diversity.</title>
        <authorList>
            <person name="Reynolds H.T."/>
            <person name="Vijayakumar V."/>
            <person name="Gluck-Thaler E."/>
            <person name="Korotkin H.B."/>
            <person name="Matheny P.B."/>
            <person name="Slot J.C."/>
        </authorList>
    </citation>
    <scope>NUCLEOTIDE SEQUENCE [LARGE SCALE GENOMIC DNA]</scope>
    <source>
        <strain evidence="1 2">SRW20</strain>
    </source>
</reference>
<dbReference type="Proteomes" id="UP000284706">
    <property type="component" value="Unassembled WGS sequence"/>
</dbReference>
<organism evidence="1 2">
    <name type="scientific">Gymnopilus dilepis</name>
    <dbReference type="NCBI Taxonomy" id="231916"/>
    <lineage>
        <taxon>Eukaryota</taxon>
        <taxon>Fungi</taxon>
        <taxon>Dikarya</taxon>
        <taxon>Basidiomycota</taxon>
        <taxon>Agaricomycotina</taxon>
        <taxon>Agaricomycetes</taxon>
        <taxon>Agaricomycetidae</taxon>
        <taxon>Agaricales</taxon>
        <taxon>Agaricineae</taxon>
        <taxon>Hymenogastraceae</taxon>
        <taxon>Gymnopilus</taxon>
    </lineage>
</organism>
<evidence type="ECO:0000313" key="2">
    <source>
        <dbReference type="Proteomes" id="UP000284706"/>
    </source>
</evidence>
<sequence>HLWYYEVEIHLATIAGSQYTANDIPNAIDQAESGGGGLSLKRLTSPVPRLRGLELQPLLLENIVPLMPAVHRVSPSLLAAESSLSIRLNEDVCTLVVASGPTGSSTTRMVTFALGNSHLCLGLCSQMNKCSRLLLLTTLHPGITSFHVASEGRDKILCPGRSWMPRRRLQSGQVKLADREQMLHE</sequence>
<dbReference type="InParanoid" id="A0A409W5V1"/>
<proteinExistence type="predicted"/>
<dbReference type="AlphaFoldDB" id="A0A409W5V1"/>
<gene>
    <name evidence="1" type="ORF">CVT26_011743</name>
</gene>
<dbReference type="EMBL" id="NHYE01005378">
    <property type="protein sequence ID" value="PPQ73881.1"/>
    <property type="molecule type" value="Genomic_DNA"/>
</dbReference>
<feature type="non-terminal residue" evidence="1">
    <location>
        <position position="1"/>
    </location>
</feature>
<comment type="caution">
    <text evidence="1">The sequence shown here is derived from an EMBL/GenBank/DDBJ whole genome shotgun (WGS) entry which is preliminary data.</text>
</comment>
<evidence type="ECO:0000313" key="1">
    <source>
        <dbReference type="EMBL" id="PPQ73881.1"/>
    </source>
</evidence>
<protein>
    <submittedName>
        <fullName evidence="1">Uncharacterized protein</fullName>
    </submittedName>
</protein>
<accession>A0A409W5V1</accession>